<organism evidence="8 9">
    <name type="scientific">Methylocystis borbori</name>
    <dbReference type="NCBI Taxonomy" id="3118750"/>
    <lineage>
        <taxon>Bacteria</taxon>
        <taxon>Pseudomonadati</taxon>
        <taxon>Pseudomonadota</taxon>
        <taxon>Alphaproteobacteria</taxon>
        <taxon>Hyphomicrobiales</taxon>
        <taxon>Methylocystaceae</taxon>
        <taxon>Methylocystis</taxon>
    </lineage>
</organism>
<evidence type="ECO:0000313" key="9">
    <source>
        <dbReference type="Proteomes" id="UP001350748"/>
    </source>
</evidence>
<dbReference type="InterPro" id="IPR029903">
    <property type="entry name" value="RmlD-like-bd"/>
</dbReference>
<evidence type="ECO:0000256" key="1">
    <source>
        <dbReference type="ARBA" id="ARBA00004781"/>
    </source>
</evidence>
<dbReference type="GO" id="GO:0008831">
    <property type="term" value="F:dTDP-4-dehydrorhamnose reductase activity"/>
    <property type="evidence" value="ECO:0007669"/>
    <property type="project" value="UniProtKB-EC"/>
</dbReference>
<dbReference type="NCBIfam" id="TIGR01214">
    <property type="entry name" value="rmlD"/>
    <property type="match status" value="1"/>
</dbReference>
<dbReference type="RefSeq" id="WP_332082880.1">
    <property type="nucleotide sequence ID" value="NZ_JAZHYN010000061.1"/>
</dbReference>
<evidence type="ECO:0000256" key="2">
    <source>
        <dbReference type="ARBA" id="ARBA00010944"/>
    </source>
</evidence>
<dbReference type="SUPFAM" id="SSF51735">
    <property type="entry name" value="NAD(P)-binding Rossmann-fold domains"/>
    <property type="match status" value="1"/>
</dbReference>
<dbReference type="Gene3D" id="3.40.50.720">
    <property type="entry name" value="NAD(P)-binding Rossmann-like Domain"/>
    <property type="match status" value="1"/>
</dbReference>
<sequence>MKRIAVTGLTGQVVSALIERAPKGVEMLALGRPRFDLASRDAVLASLRSVRCDAIVNAAAYTQVDKAESEPDVAMRINGAGAGFVAETAAELGVPLLHLSTDYVFDGTLQRPYREEDETGPAGAYGRSKLEGEKQIAARCANSVILRTAWVYSPFGANFVKTMLRLGEDRDEVGVVADQLGNPTNALDIADALLAIAQRLVGDPNPGLRGVFHMTGEGEASWADMAEAIFAAAAARGRKPVRVRRIATSDYPTPARRPANSRLDNAKLKAHYRIALPPWRDSLDSCVGRLIEAK</sequence>
<comment type="function">
    <text evidence="6">Catalyzes the reduction of dTDP-6-deoxy-L-lyxo-4-hexulose to yield dTDP-L-rhamnose.</text>
</comment>
<proteinExistence type="inferred from homology"/>
<dbReference type="CDD" id="cd05254">
    <property type="entry name" value="dTDP_HR_like_SDR_e"/>
    <property type="match status" value="1"/>
</dbReference>
<dbReference type="PANTHER" id="PTHR10491">
    <property type="entry name" value="DTDP-4-DEHYDRORHAMNOSE REDUCTASE"/>
    <property type="match status" value="1"/>
</dbReference>
<name>A0ABU7XMR2_9HYPH</name>
<dbReference type="EMBL" id="JAZHYN010000061">
    <property type="protein sequence ID" value="MEF3367838.1"/>
    <property type="molecule type" value="Genomic_DNA"/>
</dbReference>
<dbReference type="Gene3D" id="3.90.25.10">
    <property type="entry name" value="UDP-galactose 4-epimerase, domain 1"/>
    <property type="match status" value="1"/>
</dbReference>
<evidence type="ECO:0000256" key="6">
    <source>
        <dbReference type="RuleBase" id="RU364082"/>
    </source>
</evidence>
<keyword evidence="9" id="KW-1185">Reference proteome</keyword>
<comment type="catalytic activity">
    <reaction evidence="5 6">
        <text>dTDP-beta-L-rhamnose + NADP(+) = dTDP-4-dehydro-beta-L-rhamnose + NADPH + H(+)</text>
        <dbReference type="Rhea" id="RHEA:21796"/>
        <dbReference type="ChEBI" id="CHEBI:15378"/>
        <dbReference type="ChEBI" id="CHEBI:57510"/>
        <dbReference type="ChEBI" id="CHEBI:57783"/>
        <dbReference type="ChEBI" id="CHEBI:58349"/>
        <dbReference type="ChEBI" id="CHEBI:62830"/>
        <dbReference type="EC" id="1.1.1.133"/>
    </reaction>
</comment>
<comment type="caution">
    <text evidence="8">The sequence shown here is derived from an EMBL/GenBank/DDBJ whole genome shotgun (WGS) entry which is preliminary data.</text>
</comment>
<comment type="similarity">
    <text evidence="2 6">Belongs to the dTDP-4-dehydrorhamnose reductase family.</text>
</comment>
<comment type="cofactor">
    <cofactor evidence="6">
        <name>Mg(2+)</name>
        <dbReference type="ChEBI" id="CHEBI:18420"/>
    </cofactor>
    <text evidence="6">Binds 1 Mg(2+) ion per monomer.</text>
</comment>
<dbReference type="Pfam" id="PF04321">
    <property type="entry name" value="RmlD_sub_bind"/>
    <property type="match status" value="1"/>
</dbReference>
<dbReference type="PANTHER" id="PTHR10491:SF4">
    <property type="entry name" value="METHIONINE ADENOSYLTRANSFERASE 2 SUBUNIT BETA"/>
    <property type="match status" value="1"/>
</dbReference>
<accession>A0ABU7XMR2</accession>
<keyword evidence="6 8" id="KW-0560">Oxidoreductase</keyword>
<dbReference type="EC" id="1.1.1.133" evidence="3 6"/>
<dbReference type="Proteomes" id="UP001350748">
    <property type="component" value="Unassembled WGS sequence"/>
</dbReference>
<evidence type="ECO:0000256" key="4">
    <source>
        <dbReference type="ARBA" id="ARBA00017099"/>
    </source>
</evidence>
<evidence type="ECO:0000256" key="3">
    <source>
        <dbReference type="ARBA" id="ARBA00012929"/>
    </source>
</evidence>
<reference evidence="8 9" key="1">
    <citation type="submission" date="2024-02" db="EMBL/GenBank/DDBJ databases">
        <authorList>
            <person name="Grouzdev D."/>
        </authorList>
    </citation>
    <scope>NUCLEOTIDE SEQUENCE [LARGE SCALE GENOMIC DNA]</scope>
    <source>
        <strain evidence="8 9">9N</strain>
    </source>
</reference>
<protein>
    <recommendedName>
        <fullName evidence="4 6">dTDP-4-dehydrorhamnose reductase</fullName>
        <ecNumber evidence="3 6">1.1.1.133</ecNumber>
    </recommendedName>
</protein>
<evidence type="ECO:0000259" key="7">
    <source>
        <dbReference type="Pfam" id="PF04321"/>
    </source>
</evidence>
<feature type="domain" description="RmlD-like substrate binding" evidence="7">
    <location>
        <begin position="3"/>
        <end position="289"/>
    </location>
</feature>
<dbReference type="InterPro" id="IPR005913">
    <property type="entry name" value="dTDP_dehydrorham_reduct"/>
</dbReference>
<comment type="pathway">
    <text evidence="1 6">Carbohydrate biosynthesis; dTDP-L-rhamnose biosynthesis.</text>
</comment>
<evidence type="ECO:0000313" key="8">
    <source>
        <dbReference type="EMBL" id="MEF3367838.1"/>
    </source>
</evidence>
<evidence type="ECO:0000256" key="5">
    <source>
        <dbReference type="ARBA" id="ARBA00048200"/>
    </source>
</evidence>
<gene>
    <name evidence="8" type="primary">rfbD</name>
    <name evidence="8" type="ORF">V3H18_14995</name>
</gene>
<dbReference type="InterPro" id="IPR036291">
    <property type="entry name" value="NAD(P)-bd_dom_sf"/>
</dbReference>
<keyword evidence="6" id="KW-0521">NADP</keyword>